<evidence type="ECO:0000256" key="1">
    <source>
        <dbReference type="ARBA" id="ARBA00022737"/>
    </source>
</evidence>
<dbReference type="Gene3D" id="1.20.5.170">
    <property type="match status" value="1"/>
</dbReference>
<evidence type="ECO:0000256" key="3">
    <source>
        <dbReference type="PROSITE-ProRule" id="PRU00023"/>
    </source>
</evidence>
<dbReference type="InterPro" id="IPR050663">
    <property type="entry name" value="Ankyrin-SOCS_Box"/>
</dbReference>
<dbReference type="PROSITE" id="PS00036">
    <property type="entry name" value="BZIP_BASIC"/>
    <property type="match status" value="1"/>
</dbReference>
<evidence type="ECO:0000256" key="2">
    <source>
        <dbReference type="ARBA" id="ARBA00023043"/>
    </source>
</evidence>
<dbReference type="AlphaFoldDB" id="A0AAX6MXD1"/>
<dbReference type="InterPro" id="IPR046347">
    <property type="entry name" value="bZIP_sf"/>
</dbReference>
<dbReference type="Pfam" id="PF00023">
    <property type="entry name" value="Ank"/>
    <property type="match status" value="1"/>
</dbReference>
<name>A0AAX6MXD1_9PEZI</name>
<dbReference type="InterPro" id="IPR004827">
    <property type="entry name" value="bZIP"/>
</dbReference>
<dbReference type="InterPro" id="IPR036770">
    <property type="entry name" value="Ankyrin_rpt-contain_sf"/>
</dbReference>
<dbReference type="CDD" id="cd14688">
    <property type="entry name" value="bZIP_YAP"/>
    <property type="match status" value="1"/>
</dbReference>
<dbReference type="SUPFAM" id="SSF48403">
    <property type="entry name" value="Ankyrin repeat"/>
    <property type="match status" value="1"/>
</dbReference>
<dbReference type="GO" id="GO:0000976">
    <property type="term" value="F:transcription cis-regulatory region binding"/>
    <property type="evidence" value="ECO:0007669"/>
    <property type="project" value="TreeGrafter"/>
</dbReference>
<dbReference type="SMART" id="SM00248">
    <property type="entry name" value="ANK"/>
    <property type="match status" value="4"/>
</dbReference>
<sequence length="365" mass="40106">MDIDIQLPGNAVERRRLQNRIAQRRFRQKKENKRHVVVGEGEIHTYSEARPSLGAPIIGPQYQIRSQLSQPSLPHDVVPQCGSINSPGFLTTASPSLEAGGGSDNVTQIETSFWDPNIIDNLLSSTATGLTSNTTPPSPSQFLQELVDITPQGIIGADVVDNAGVAHPPQNDVDVPQESHSSNNIRIPLRYRRSARLKESLESVRGDDDEGWLGALHIAAQSGRARMIDILIEQGEDINEKDSDGRTPLMHAVISGHEDVVQLLLARGARIAAVDRDARSVLHWAALYQREGMLRMFLERRSDSSAEDQPDVDAYDDSGWTPLHMAICRDFEAGVRLLLKAGARLDSKAQKCPFARKLNALGLSQ</sequence>
<evidence type="ECO:0000259" key="4">
    <source>
        <dbReference type="PROSITE" id="PS00036"/>
    </source>
</evidence>
<feature type="repeat" description="ANK" evidence="3">
    <location>
        <begin position="244"/>
        <end position="276"/>
    </location>
</feature>
<comment type="caution">
    <text evidence="5">The sequence shown here is derived from an EMBL/GenBank/DDBJ whole genome shotgun (WGS) entry which is preliminary data.</text>
</comment>
<dbReference type="GO" id="GO:0005634">
    <property type="term" value="C:nucleus"/>
    <property type="evidence" value="ECO:0007669"/>
    <property type="project" value="TreeGrafter"/>
</dbReference>
<dbReference type="Pfam" id="PF12796">
    <property type="entry name" value="Ank_2"/>
    <property type="match status" value="1"/>
</dbReference>
<dbReference type="PANTHER" id="PTHR24193:SF121">
    <property type="entry name" value="ADA2A-CONTAINING COMPLEX COMPONENT 3, ISOFORM D"/>
    <property type="match status" value="1"/>
</dbReference>
<dbReference type="PROSITE" id="PS50297">
    <property type="entry name" value="ANK_REP_REGION"/>
    <property type="match status" value="3"/>
</dbReference>
<feature type="repeat" description="ANK" evidence="3">
    <location>
        <begin position="318"/>
        <end position="350"/>
    </location>
</feature>
<dbReference type="PANTHER" id="PTHR24193">
    <property type="entry name" value="ANKYRIN REPEAT PROTEIN"/>
    <property type="match status" value="1"/>
</dbReference>
<dbReference type="Gene3D" id="1.25.40.20">
    <property type="entry name" value="Ankyrin repeat-containing domain"/>
    <property type="match status" value="1"/>
</dbReference>
<feature type="domain" description="BZIP" evidence="4">
    <location>
        <begin position="14"/>
        <end position="29"/>
    </location>
</feature>
<dbReference type="GO" id="GO:0003700">
    <property type="term" value="F:DNA-binding transcription factor activity"/>
    <property type="evidence" value="ECO:0007669"/>
    <property type="project" value="InterPro"/>
</dbReference>
<dbReference type="EMBL" id="JBANMG010000002">
    <property type="protein sequence ID" value="KAK6956832.1"/>
    <property type="molecule type" value="Genomic_DNA"/>
</dbReference>
<proteinExistence type="predicted"/>
<dbReference type="SUPFAM" id="SSF57959">
    <property type="entry name" value="Leucine zipper domain"/>
    <property type="match status" value="1"/>
</dbReference>
<dbReference type="InterPro" id="IPR002110">
    <property type="entry name" value="Ankyrin_rpt"/>
</dbReference>
<keyword evidence="2 3" id="KW-0040">ANK repeat</keyword>
<gene>
    <name evidence="5" type="ORF">Daesc_002113</name>
</gene>
<organism evidence="5 6">
    <name type="scientific">Daldinia eschscholtzii</name>
    <dbReference type="NCBI Taxonomy" id="292717"/>
    <lineage>
        <taxon>Eukaryota</taxon>
        <taxon>Fungi</taxon>
        <taxon>Dikarya</taxon>
        <taxon>Ascomycota</taxon>
        <taxon>Pezizomycotina</taxon>
        <taxon>Sordariomycetes</taxon>
        <taxon>Xylariomycetidae</taxon>
        <taxon>Xylariales</taxon>
        <taxon>Hypoxylaceae</taxon>
        <taxon>Daldinia</taxon>
    </lineage>
</organism>
<keyword evidence="1" id="KW-0677">Repeat</keyword>
<reference evidence="5 6" key="1">
    <citation type="journal article" date="2024" name="Front Chem Biol">
        <title>Unveiling the potential of Daldinia eschscholtzii MFLUCC 19-0629 through bioactivity and bioinformatics studies for enhanced sustainable agriculture production.</title>
        <authorList>
            <person name="Brooks S."/>
            <person name="Weaver J.A."/>
            <person name="Klomchit A."/>
            <person name="Alharthi S.A."/>
            <person name="Onlamun T."/>
            <person name="Nurani R."/>
            <person name="Vong T.K."/>
            <person name="Alberti F."/>
            <person name="Greco C."/>
        </authorList>
    </citation>
    <scope>NUCLEOTIDE SEQUENCE [LARGE SCALE GENOMIC DNA]</scope>
    <source>
        <strain evidence="5">MFLUCC 19-0629</strain>
    </source>
</reference>
<dbReference type="PROSITE" id="PS50088">
    <property type="entry name" value="ANK_REPEAT"/>
    <property type="match status" value="3"/>
</dbReference>
<keyword evidence="6" id="KW-1185">Reference proteome</keyword>
<evidence type="ECO:0000313" key="5">
    <source>
        <dbReference type="EMBL" id="KAK6956832.1"/>
    </source>
</evidence>
<dbReference type="Proteomes" id="UP001369815">
    <property type="component" value="Unassembled WGS sequence"/>
</dbReference>
<feature type="repeat" description="ANK" evidence="3">
    <location>
        <begin position="215"/>
        <end position="243"/>
    </location>
</feature>
<protein>
    <recommendedName>
        <fullName evidence="4">BZIP domain-containing protein</fullName>
    </recommendedName>
</protein>
<accession>A0AAX6MXD1</accession>
<dbReference type="GO" id="GO:0045944">
    <property type="term" value="P:positive regulation of transcription by RNA polymerase II"/>
    <property type="evidence" value="ECO:0007669"/>
    <property type="project" value="TreeGrafter"/>
</dbReference>
<evidence type="ECO:0000313" key="6">
    <source>
        <dbReference type="Proteomes" id="UP001369815"/>
    </source>
</evidence>